<comment type="caution">
    <text evidence="2">The sequence shown here is derived from an EMBL/GenBank/DDBJ whole genome shotgun (WGS) entry which is preliminary data.</text>
</comment>
<evidence type="ECO:0000313" key="2">
    <source>
        <dbReference type="EMBL" id="GLJ76675.1"/>
    </source>
</evidence>
<organism evidence="2 3">
    <name type="scientific">Leifsonia poae</name>
    <dbReference type="NCBI Taxonomy" id="110933"/>
    <lineage>
        <taxon>Bacteria</taxon>
        <taxon>Bacillati</taxon>
        <taxon>Actinomycetota</taxon>
        <taxon>Actinomycetes</taxon>
        <taxon>Micrococcales</taxon>
        <taxon>Microbacteriaceae</taxon>
        <taxon>Leifsonia</taxon>
    </lineage>
</organism>
<feature type="transmembrane region" description="Helical" evidence="1">
    <location>
        <begin position="12"/>
        <end position="33"/>
    </location>
</feature>
<reference evidence="2" key="1">
    <citation type="journal article" date="2014" name="Int. J. Syst. Evol. Microbiol.">
        <title>Complete genome sequence of Corynebacterium casei LMG S-19264T (=DSM 44701T), isolated from a smear-ripened cheese.</title>
        <authorList>
            <consortium name="US DOE Joint Genome Institute (JGI-PGF)"/>
            <person name="Walter F."/>
            <person name="Albersmeier A."/>
            <person name="Kalinowski J."/>
            <person name="Ruckert C."/>
        </authorList>
    </citation>
    <scope>NUCLEOTIDE SEQUENCE</scope>
    <source>
        <strain evidence="2">VKM Ac-1401</strain>
    </source>
</reference>
<evidence type="ECO:0000313" key="3">
    <source>
        <dbReference type="Proteomes" id="UP001142372"/>
    </source>
</evidence>
<name>A0A9W6HAS2_9MICO</name>
<dbReference type="AlphaFoldDB" id="A0A9W6HAS2"/>
<gene>
    <name evidence="2" type="ORF">GCM10017584_22490</name>
</gene>
<keyword evidence="1" id="KW-0472">Membrane</keyword>
<evidence type="ECO:0000256" key="1">
    <source>
        <dbReference type="SAM" id="Phobius"/>
    </source>
</evidence>
<keyword evidence="3" id="KW-1185">Reference proteome</keyword>
<dbReference type="Proteomes" id="UP001142372">
    <property type="component" value="Unassembled WGS sequence"/>
</dbReference>
<feature type="transmembrane region" description="Helical" evidence="1">
    <location>
        <begin position="39"/>
        <end position="58"/>
    </location>
</feature>
<reference evidence="2" key="2">
    <citation type="submission" date="2023-01" db="EMBL/GenBank/DDBJ databases">
        <authorList>
            <person name="Sun Q."/>
            <person name="Evtushenko L."/>
        </authorList>
    </citation>
    <scope>NUCLEOTIDE SEQUENCE</scope>
    <source>
        <strain evidence="2">VKM Ac-1401</strain>
    </source>
</reference>
<accession>A0A9W6HAS2</accession>
<sequence length="84" mass="9231">MRWDDSLELVDVGIGITGFFAFAFLIVTGVVELTGGDALGWALTLLALVLVLVLLWQARRRIVAARRPVDEEDAHVADTSQRHS</sequence>
<proteinExistence type="predicted"/>
<keyword evidence="1" id="KW-1133">Transmembrane helix</keyword>
<protein>
    <submittedName>
        <fullName evidence="2">Uncharacterized protein</fullName>
    </submittedName>
</protein>
<dbReference type="RefSeq" id="WP_271177332.1">
    <property type="nucleotide sequence ID" value="NZ_BAAAJO010000008.1"/>
</dbReference>
<keyword evidence="1" id="KW-0812">Transmembrane</keyword>
<dbReference type="EMBL" id="BSEN01000010">
    <property type="protein sequence ID" value="GLJ76675.1"/>
    <property type="molecule type" value="Genomic_DNA"/>
</dbReference>